<gene>
    <name evidence="1" type="ORF">G443_001885</name>
</gene>
<keyword evidence="2" id="KW-1185">Reference proteome</keyword>
<dbReference type="RefSeq" id="WP_026418435.1">
    <property type="nucleotide sequence ID" value="NZ_AUBJ02000001.1"/>
</dbReference>
<sequence>MDLRTVTMVERPDLENELWELDSGWPAFIDHDPVTALLDLAVDRFPEFQLVVLDGDEVVAKVHSVPFHWSDRDPDELGPGGWDWVLTTAFLQDREGITPNAVSALEISVRIDLQGRGLAARVLALLADNCRRLRFGDLVAPVRPTHKHQRPRQPMGEYARETRDDGLPADPWLRVHARAGGRLLRPCPASMTIAGSLEQWREWTDLPLTSSGPVEVPGALVPVVVDVDADHAVYVEPNVWVHHALDQR</sequence>
<evidence type="ECO:0000313" key="2">
    <source>
        <dbReference type="Proteomes" id="UP000791080"/>
    </source>
</evidence>
<reference evidence="1 2" key="2">
    <citation type="submission" date="2022-06" db="EMBL/GenBank/DDBJ databases">
        <title>Genomic Encyclopedia of Type Strains, Phase I: the one thousand microbial genomes (KMG-I) project.</title>
        <authorList>
            <person name="Kyrpides N."/>
        </authorList>
    </citation>
    <scope>NUCLEOTIDE SEQUENCE [LARGE SCALE GENOMIC DNA]</scope>
    <source>
        <strain evidence="1 2">DSM 43889</strain>
    </source>
</reference>
<protein>
    <recommendedName>
        <fullName evidence="3">N-acetyltransferase</fullName>
    </recommendedName>
</protein>
<evidence type="ECO:0008006" key="3">
    <source>
        <dbReference type="Google" id="ProtNLM"/>
    </source>
</evidence>
<comment type="caution">
    <text evidence="1">The sequence shown here is derived from an EMBL/GenBank/DDBJ whole genome shotgun (WGS) entry which is preliminary data.</text>
</comment>
<dbReference type="InterPro" id="IPR016181">
    <property type="entry name" value="Acyl_CoA_acyltransferase"/>
</dbReference>
<evidence type="ECO:0000313" key="1">
    <source>
        <dbReference type="EMBL" id="MCP2331615.1"/>
    </source>
</evidence>
<reference evidence="1 2" key="1">
    <citation type="submission" date="2013-07" db="EMBL/GenBank/DDBJ databases">
        <authorList>
            <consortium name="DOE Joint Genome Institute"/>
            <person name="Reeve W."/>
            <person name="Huntemann M."/>
            <person name="Han J."/>
            <person name="Chen A."/>
            <person name="Kyrpides N."/>
            <person name="Mavromatis K."/>
            <person name="Markowitz V."/>
            <person name="Palaniappan K."/>
            <person name="Ivanova N."/>
            <person name="Schaumberg A."/>
            <person name="Pati A."/>
            <person name="Liolios K."/>
            <person name="Nordberg H.P."/>
            <person name="Cantor M.N."/>
            <person name="Hua S.X."/>
            <person name="Woyke T."/>
        </authorList>
    </citation>
    <scope>NUCLEOTIDE SEQUENCE [LARGE SCALE GENOMIC DNA]</scope>
    <source>
        <strain evidence="1 2">DSM 43889</strain>
    </source>
</reference>
<proteinExistence type="predicted"/>
<dbReference type="Proteomes" id="UP000791080">
    <property type="component" value="Unassembled WGS sequence"/>
</dbReference>
<accession>A0ABT1JGH6</accession>
<dbReference type="SUPFAM" id="SSF55729">
    <property type="entry name" value="Acyl-CoA N-acyltransferases (Nat)"/>
    <property type="match status" value="1"/>
</dbReference>
<dbReference type="EMBL" id="AUBJ02000001">
    <property type="protein sequence ID" value="MCP2331615.1"/>
    <property type="molecule type" value="Genomic_DNA"/>
</dbReference>
<organism evidence="1 2">
    <name type="scientific">Actinoalloteichus caeruleus DSM 43889</name>
    <dbReference type="NCBI Taxonomy" id="1120930"/>
    <lineage>
        <taxon>Bacteria</taxon>
        <taxon>Bacillati</taxon>
        <taxon>Actinomycetota</taxon>
        <taxon>Actinomycetes</taxon>
        <taxon>Pseudonocardiales</taxon>
        <taxon>Pseudonocardiaceae</taxon>
        <taxon>Actinoalloteichus</taxon>
        <taxon>Actinoalloteichus cyanogriseus</taxon>
    </lineage>
</organism>
<dbReference type="Gene3D" id="3.40.630.30">
    <property type="match status" value="1"/>
</dbReference>
<name>A0ABT1JGH6_ACTCY</name>